<protein>
    <submittedName>
        <fullName evidence="1">HEAT repeat domain-containing protein</fullName>
    </submittedName>
</protein>
<dbReference type="OrthoDB" id="4338931at2"/>
<evidence type="ECO:0000313" key="2">
    <source>
        <dbReference type="Proteomes" id="UP000292346"/>
    </source>
</evidence>
<dbReference type="Gene3D" id="1.25.10.10">
    <property type="entry name" value="Leucine-rich Repeat Variant"/>
    <property type="match status" value="1"/>
</dbReference>
<keyword evidence="2" id="KW-1185">Reference proteome</keyword>
<name>A0A4R0HB20_9ACTN</name>
<organism evidence="1 2">
    <name type="scientific">Kribbella soli</name>
    <dbReference type="NCBI Taxonomy" id="1124743"/>
    <lineage>
        <taxon>Bacteria</taxon>
        <taxon>Bacillati</taxon>
        <taxon>Actinomycetota</taxon>
        <taxon>Actinomycetes</taxon>
        <taxon>Propionibacteriales</taxon>
        <taxon>Kribbellaceae</taxon>
        <taxon>Kribbella</taxon>
    </lineage>
</organism>
<dbReference type="Proteomes" id="UP000292346">
    <property type="component" value="Unassembled WGS sequence"/>
</dbReference>
<evidence type="ECO:0000313" key="1">
    <source>
        <dbReference type="EMBL" id="TCC07363.1"/>
    </source>
</evidence>
<sequence>MVLRDTDTGPVTIGGMIHREPTDGTLRGRAELIATAGHWPLVESNAGEADESYRCYLLWGVTPALWMMYLEDRTTQTAAIEFFGTDGSEVAEIVRRVTLMFELRPYQRHELLADAAGLSGREKGRAVLRVALAMGSDDDPEYFGAIQRASHDPDPDIRNAAAWSTLYLSNAESLAMLARMAAEDPDPNVRKASAELLSEIG</sequence>
<dbReference type="AlphaFoldDB" id="A0A4R0HB20"/>
<dbReference type="Pfam" id="PF13646">
    <property type="entry name" value="HEAT_2"/>
    <property type="match status" value="1"/>
</dbReference>
<dbReference type="RefSeq" id="WP_131338006.1">
    <property type="nucleotide sequence ID" value="NZ_SJJZ01000002.1"/>
</dbReference>
<comment type="caution">
    <text evidence="1">The sequence shown here is derived from an EMBL/GenBank/DDBJ whole genome shotgun (WGS) entry which is preliminary data.</text>
</comment>
<accession>A0A4R0HB20</accession>
<gene>
    <name evidence="1" type="ORF">E0H45_15300</name>
</gene>
<dbReference type="SUPFAM" id="SSF48371">
    <property type="entry name" value="ARM repeat"/>
    <property type="match status" value="1"/>
</dbReference>
<dbReference type="EMBL" id="SJJZ01000002">
    <property type="protein sequence ID" value="TCC07363.1"/>
    <property type="molecule type" value="Genomic_DNA"/>
</dbReference>
<dbReference type="InterPro" id="IPR016024">
    <property type="entry name" value="ARM-type_fold"/>
</dbReference>
<reference evidence="1 2" key="1">
    <citation type="submission" date="2019-02" db="EMBL/GenBank/DDBJ databases">
        <title>Kribbella capetownensis sp. nov. and Kribbella speibonae sp. nov., isolated from soil.</title>
        <authorList>
            <person name="Curtis S.M."/>
            <person name="Norton I."/>
            <person name="Everest G.J."/>
            <person name="Meyers P.R."/>
        </authorList>
    </citation>
    <scope>NUCLEOTIDE SEQUENCE [LARGE SCALE GENOMIC DNA]</scope>
    <source>
        <strain evidence="1 2">KCTC 29219</strain>
    </source>
</reference>
<dbReference type="InterPro" id="IPR011989">
    <property type="entry name" value="ARM-like"/>
</dbReference>
<proteinExistence type="predicted"/>